<dbReference type="PANTHER" id="PTHR43557">
    <property type="entry name" value="APOPTOSIS-INDUCING FACTOR 1"/>
    <property type="match status" value="1"/>
</dbReference>
<evidence type="ECO:0000256" key="1">
    <source>
        <dbReference type="ARBA" id="ARBA00001974"/>
    </source>
</evidence>
<evidence type="ECO:0000256" key="4">
    <source>
        <dbReference type="ARBA" id="ARBA00022723"/>
    </source>
</evidence>
<dbReference type="InterPro" id="IPR016156">
    <property type="entry name" value="FAD/NAD-linked_Rdtase_dimer_sf"/>
</dbReference>
<dbReference type="GO" id="GO:0005737">
    <property type="term" value="C:cytoplasm"/>
    <property type="evidence" value="ECO:0007669"/>
    <property type="project" value="TreeGrafter"/>
</dbReference>
<dbReference type="PROSITE" id="PS51296">
    <property type="entry name" value="RIESKE"/>
    <property type="match status" value="1"/>
</dbReference>
<dbReference type="Pfam" id="PF00355">
    <property type="entry name" value="Rieske"/>
    <property type="match status" value="1"/>
</dbReference>
<dbReference type="SUPFAM" id="SSF50022">
    <property type="entry name" value="ISP domain"/>
    <property type="match status" value="1"/>
</dbReference>
<dbReference type="Pfam" id="PF07992">
    <property type="entry name" value="Pyr_redox_2"/>
    <property type="match status" value="1"/>
</dbReference>
<dbReference type="GO" id="GO:0046872">
    <property type="term" value="F:metal ion binding"/>
    <property type="evidence" value="ECO:0007669"/>
    <property type="project" value="UniProtKB-KW"/>
</dbReference>
<evidence type="ECO:0000259" key="9">
    <source>
        <dbReference type="PROSITE" id="PS51296"/>
    </source>
</evidence>
<dbReference type="eggNOG" id="COG1251">
    <property type="taxonomic scope" value="Bacteria"/>
</dbReference>
<evidence type="ECO:0000256" key="3">
    <source>
        <dbReference type="ARBA" id="ARBA00022714"/>
    </source>
</evidence>
<dbReference type="Gene3D" id="2.102.10.10">
    <property type="entry name" value="Rieske [2Fe-2S] iron-sulphur domain"/>
    <property type="match status" value="1"/>
</dbReference>
<protein>
    <submittedName>
        <fullName evidence="10">Rieske (2Fe-2S) domain protein</fullName>
    </submittedName>
</protein>
<proteinExistence type="predicted"/>
<dbReference type="PRINTS" id="PR00411">
    <property type="entry name" value="PNDRDTASEI"/>
</dbReference>
<dbReference type="Proteomes" id="UP000001192">
    <property type="component" value="Chromosome 2"/>
</dbReference>
<dbReference type="Gene3D" id="3.50.50.60">
    <property type="entry name" value="FAD/NAD(P)-binding domain"/>
    <property type="match status" value="2"/>
</dbReference>
<keyword evidence="8" id="KW-0411">Iron-sulfur</keyword>
<dbReference type="InterPro" id="IPR036188">
    <property type="entry name" value="FAD/NAD-bd_sf"/>
</dbReference>
<keyword evidence="7" id="KW-0408">Iron</keyword>
<comment type="cofactor">
    <cofactor evidence="1">
        <name>FAD</name>
        <dbReference type="ChEBI" id="CHEBI:57692"/>
    </cofactor>
</comment>
<keyword evidence="2" id="KW-0285">Flavoprotein</keyword>
<dbReference type="InterPro" id="IPR017941">
    <property type="entry name" value="Rieske_2Fe-2S"/>
</dbReference>
<reference evidence="11" key="1">
    <citation type="journal article" date="2014" name="Stand. Genomic Sci.">
        <title>Complete genome sequence of Burkholderia phymatum STM815(T), a broad host range and efficient nitrogen-fixing symbiont of Mimosa species.</title>
        <authorList>
            <person name="Moulin L."/>
            <person name="Klonowska A."/>
            <person name="Caroline B."/>
            <person name="Booth K."/>
            <person name="Vriezen J.A."/>
            <person name="Melkonian R."/>
            <person name="James E.K."/>
            <person name="Young J.P."/>
            <person name="Bena G."/>
            <person name="Hauser L."/>
            <person name="Land M."/>
            <person name="Kyrpides N."/>
            <person name="Bruce D."/>
            <person name="Chain P."/>
            <person name="Copeland A."/>
            <person name="Pitluck S."/>
            <person name="Woyke T."/>
            <person name="Lizotte-Waniewski M."/>
            <person name="Bristow J."/>
            <person name="Riley M."/>
        </authorList>
    </citation>
    <scope>NUCLEOTIDE SEQUENCE [LARGE SCALE GENOMIC DNA]</scope>
    <source>
        <strain evidence="11">DSM 17167 / CIP 108236 / LMG 21445 / STM815</strain>
    </source>
</reference>
<dbReference type="AlphaFoldDB" id="B2JNJ0"/>
<dbReference type="PRINTS" id="PR00368">
    <property type="entry name" value="FADPNR"/>
</dbReference>
<dbReference type="Pfam" id="PF14759">
    <property type="entry name" value="Reductase_C"/>
    <property type="match status" value="1"/>
</dbReference>
<dbReference type="GO" id="GO:0016651">
    <property type="term" value="F:oxidoreductase activity, acting on NAD(P)H"/>
    <property type="evidence" value="ECO:0007669"/>
    <property type="project" value="TreeGrafter"/>
</dbReference>
<dbReference type="InterPro" id="IPR023753">
    <property type="entry name" value="FAD/NAD-binding_dom"/>
</dbReference>
<accession>B2JNJ0</accession>
<feature type="domain" description="Rieske" evidence="9">
    <location>
        <begin position="7"/>
        <end position="102"/>
    </location>
</feature>
<name>B2JNJ0_PARP8</name>
<keyword evidence="3" id="KW-0001">2Fe-2S</keyword>
<dbReference type="PANTHER" id="PTHR43557:SF2">
    <property type="entry name" value="RIESKE DOMAIN-CONTAINING PROTEIN-RELATED"/>
    <property type="match status" value="1"/>
</dbReference>
<evidence type="ECO:0000313" key="10">
    <source>
        <dbReference type="EMBL" id="ACC74492.1"/>
    </source>
</evidence>
<keyword evidence="5" id="KW-0274">FAD</keyword>
<keyword evidence="11" id="KW-1185">Reference proteome</keyword>
<dbReference type="Gene3D" id="3.30.390.30">
    <property type="match status" value="1"/>
</dbReference>
<dbReference type="HOGENOM" id="CLU_003291_4_2_4"/>
<dbReference type="eggNOG" id="COG2146">
    <property type="taxonomic scope" value="Bacteria"/>
</dbReference>
<dbReference type="SUPFAM" id="SSF55424">
    <property type="entry name" value="FAD/NAD-linked reductases, dimerisation (C-terminal) domain"/>
    <property type="match status" value="1"/>
</dbReference>
<dbReference type="RefSeq" id="WP_012404656.1">
    <property type="nucleotide sequence ID" value="NC_010623.1"/>
</dbReference>
<evidence type="ECO:0000256" key="5">
    <source>
        <dbReference type="ARBA" id="ARBA00022827"/>
    </source>
</evidence>
<evidence type="ECO:0000256" key="2">
    <source>
        <dbReference type="ARBA" id="ARBA00022630"/>
    </source>
</evidence>
<evidence type="ECO:0000256" key="7">
    <source>
        <dbReference type="ARBA" id="ARBA00023004"/>
    </source>
</evidence>
<dbReference type="SUPFAM" id="SSF51905">
    <property type="entry name" value="FAD/NAD(P)-binding domain"/>
    <property type="match status" value="2"/>
</dbReference>
<dbReference type="EMBL" id="CP001044">
    <property type="protein sequence ID" value="ACC74492.1"/>
    <property type="molecule type" value="Genomic_DNA"/>
</dbReference>
<organism evidence="10 11">
    <name type="scientific">Paraburkholderia phymatum (strain DSM 17167 / CIP 108236 / LMG 21445 / STM815)</name>
    <name type="common">Burkholderia phymatum</name>
    <dbReference type="NCBI Taxonomy" id="391038"/>
    <lineage>
        <taxon>Bacteria</taxon>
        <taxon>Pseudomonadati</taxon>
        <taxon>Pseudomonadota</taxon>
        <taxon>Betaproteobacteria</taxon>
        <taxon>Burkholderiales</taxon>
        <taxon>Burkholderiaceae</taxon>
        <taxon>Paraburkholderia</taxon>
    </lineage>
</organism>
<dbReference type="OrthoDB" id="9769238at2"/>
<dbReference type="InterPro" id="IPR028202">
    <property type="entry name" value="Reductase_C"/>
</dbReference>
<keyword evidence="4" id="KW-0479">Metal-binding</keyword>
<evidence type="ECO:0000313" key="11">
    <source>
        <dbReference type="Proteomes" id="UP000001192"/>
    </source>
</evidence>
<keyword evidence="6" id="KW-0560">Oxidoreductase</keyword>
<gene>
    <name evidence="10" type="ordered locus">Bphy_5415</name>
</gene>
<dbReference type="InterPro" id="IPR036922">
    <property type="entry name" value="Rieske_2Fe-2S_sf"/>
</dbReference>
<evidence type="ECO:0000256" key="6">
    <source>
        <dbReference type="ARBA" id="ARBA00023002"/>
    </source>
</evidence>
<sequence length="521" mass="56151">MTNTTMQKATPLSELADNGMKRIEANGTPILLIRRGDTVHAYSADCPHAGAPLEQGALCNGRLVCPWHKGTFDIATGALVEPPPLRPLTRYPVRIEHGDVLVDSTPEPSETHTKTPADPRTFAIVGAGAAGAAACAALREAGFAGRVVLIDREPRTPYDRTVLSKFVPSGEMSVDEIPPLLPDDFFTAHAIETIQAQVTALDAGARRIDIGSAPSIRYDAALIATGGIPKRLMLPGSEAADIKPRIRLLRDRDDARHLVDMAAQGEHALVLGASFVGMEVASALRERKLRVTVVSPGKVPFEKQFGPELGRLFMRLHEVNGVSVRMGLRARAVAPGDASGALRVTLDHGEIVSCDFIVAGLGVTPATDFLKGVTRNDDKSVDVDASMRVSDGLYAAGDIARFELQAPVNERVRIEHWRVAQQHARIAAHAMLGMPPEEPLVPFFWTYHFGKTFEYLGHAKHWDKTIFTGTPDTFEFIALLGDKGNLVAAVGCNRGKQMGMLAEALRKPLSLADAMKLAESA</sequence>
<dbReference type="STRING" id="391038.Bphy_5415"/>
<evidence type="ECO:0000256" key="8">
    <source>
        <dbReference type="ARBA" id="ARBA00023014"/>
    </source>
</evidence>
<dbReference type="InterPro" id="IPR050446">
    <property type="entry name" value="FAD-oxidoreductase/Apoptosis"/>
</dbReference>
<dbReference type="KEGG" id="bph:Bphy_5415"/>
<dbReference type="GO" id="GO:0051537">
    <property type="term" value="F:2 iron, 2 sulfur cluster binding"/>
    <property type="evidence" value="ECO:0007669"/>
    <property type="project" value="UniProtKB-KW"/>
</dbReference>